<protein>
    <submittedName>
        <fullName evidence="2">Uncharacterized protein</fullName>
    </submittedName>
</protein>
<evidence type="ECO:0000256" key="1">
    <source>
        <dbReference type="SAM" id="MobiDB-lite"/>
    </source>
</evidence>
<dbReference type="OrthoDB" id="2689952at2759"/>
<gene>
    <name evidence="2" type="ORF">EV702DRAFT_1203621</name>
</gene>
<comment type="caution">
    <text evidence="2">The sequence shown here is derived from an EMBL/GenBank/DDBJ whole genome shotgun (WGS) entry which is preliminary data.</text>
</comment>
<evidence type="ECO:0000313" key="3">
    <source>
        <dbReference type="Proteomes" id="UP000714275"/>
    </source>
</evidence>
<dbReference type="Proteomes" id="UP000714275">
    <property type="component" value="Unassembled WGS sequence"/>
</dbReference>
<accession>A0A9P6ZIK3</accession>
<dbReference type="EMBL" id="JABBWD010000085">
    <property type="protein sequence ID" value="KAG1767586.1"/>
    <property type="molecule type" value="Genomic_DNA"/>
</dbReference>
<evidence type="ECO:0000313" key="2">
    <source>
        <dbReference type="EMBL" id="KAG1767586.1"/>
    </source>
</evidence>
<organism evidence="2 3">
    <name type="scientific">Suillus placidus</name>
    <dbReference type="NCBI Taxonomy" id="48579"/>
    <lineage>
        <taxon>Eukaryota</taxon>
        <taxon>Fungi</taxon>
        <taxon>Dikarya</taxon>
        <taxon>Basidiomycota</taxon>
        <taxon>Agaricomycotina</taxon>
        <taxon>Agaricomycetes</taxon>
        <taxon>Agaricomycetidae</taxon>
        <taxon>Boletales</taxon>
        <taxon>Suillineae</taxon>
        <taxon>Suillaceae</taxon>
        <taxon>Suillus</taxon>
    </lineage>
</organism>
<feature type="compositionally biased region" description="Polar residues" evidence="1">
    <location>
        <begin position="20"/>
        <end position="31"/>
    </location>
</feature>
<feature type="compositionally biased region" description="Low complexity" evidence="1">
    <location>
        <begin position="257"/>
        <end position="276"/>
    </location>
</feature>
<feature type="compositionally biased region" description="Acidic residues" evidence="1">
    <location>
        <begin position="167"/>
        <end position="187"/>
    </location>
</feature>
<feature type="region of interest" description="Disordered" evidence="1">
    <location>
        <begin position="160"/>
        <end position="190"/>
    </location>
</feature>
<feature type="region of interest" description="Disordered" evidence="1">
    <location>
        <begin position="20"/>
        <end position="50"/>
    </location>
</feature>
<feature type="region of interest" description="Disordered" evidence="1">
    <location>
        <begin position="254"/>
        <end position="276"/>
    </location>
</feature>
<proteinExistence type="predicted"/>
<name>A0A9P6ZIK3_9AGAM</name>
<dbReference type="AlphaFoldDB" id="A0A9P6ZIK3"/>
<reference evidence="2" key="1">
    <citation type="journal article" date="2020" name="New Phytol.">
        <title>Comparative genomics reveals dynamic genome evolution in host specialist ectomycorrhizal fungi.</title>
        <authorList>
            <person name="Lofgren L.A."/>
            <person name="Nguyen N.H."/>
            <person name="Vilgalys R."/>
            <person name="Ruytinx J."/>
            <person name="Liao H.L."/>
            <person name="Branco S."/>
            <person name="Kuo A."/>
            <person name="LaButti K."/>
            <person name="Lipzen A."/>
            <person name="Andreopoulos W."/>
            <person name="Pangilinan J."/>
            <person name="Riley R."/>
            <person name="Hundley H."/>
            <person name="Na H."/>
            <person name="Barry K."/>
            <person name="Grigoriev I.V."/>
            <person name="Stajich J.E."/>
            <person name="Kennedy P.G."/>
        </authorList>
    </citation>
    <scope>NUCLEOTIDE SEQUENCE</scope>
    <source>
        <strain evidence="2">DOB743</strain>
    </source>
</reference>
<keyword evidence="3" id="KW-1185">Reference proteome</keyword>
<sequence>MEQALMNLVDVLATLMQEQEGSTSLGSTVPVNPQAPEPPRSKGQGCHPKVAPPPYNSLATTVVPNISFVDVGTMEPLQPLNPSIRQAGGRFGFATHAPTVPPNPHTNSLHPAVTKKVARKPARKIATSPSVADSVVPPAGFLDQKIDPALHGIHPVELRSAEANISSDDDSKDNDNEDEEDEEDEEEISHQQIGWGWLVDVALNIQTILLIQITGFSGHEPPSQPRVTRPLTPEFDFQYSRDENDVVAQTNVSHTGNSSMLSNQPSNSSQAPPDASLTQLQLQEVQVMTSQPEDVLRLHHKKNGQPHFPDPETLELLHQVESDED</sequence>